<accession>A0A918LXM9</accession>
<dbReference type="InterPro" id="IPR036390">
    <property type="entry name" value="WH_DNA-bd_sf"/>
</dbReference>
<feature type="domain" description="HTH marR-type" evidence="1">
    <location>
        <begin position="33"/>
        <end position="168"/>
    </location>
</feature>
<dbReference type="InterPro" id="IPR039422">
    <property type="entry name" value="MarR/SlyA-like"/>
</dbReference>
<dbReference type="PROSITE" id="PS50995">
    <property type="entry name" value="HTH_MARR_2"/>
    <property type="match status" value="1"/>
</dbReference>
<dbReference type="PANTHER" id="PTHR33164:SF104">
    <property type="entry name" value="TRANSCRIPTIONAL REGULATORY PROTEIN"/>
    <property type="match status" value="1"/>
</dbReference>
<dbReference type="GO" id="GO:0006950">
    <property type="term" value="P:response to stress"/>
    <property type="evidence" value="ECO:0007669"/>
    <property type="project" value="TreeGrafter"/>
</dbReference>
<evidence type="ECO:0000313" key="3">
    <source>
        <dbReference type="Proteomes" id="UP000619486"/>
    </source>
</evidence>
<dbReference type="GO" id="GO:0003700">
    <property type="term" value="F:DNA-binding transcription factor activity"/>
    <property type="evidence" value="ECO:0007669"/>
    <property type="project" value="InterPro"/>
</dbReference>
<dbReference type="SUPFAM" id="SSF46785">
    <property type="entry name" value="Winged helix' DNA-binding domain"/>
    <property type="match status" value="1"/>
</dbReference>
<dbReference type="Pfam" id="PF12802">
    <property type="entry name" value="MarR_2"/>
    <property type="match status" value="1"/>
</dbReference>
<dbReference type="SMART" id="SM00347">
    <property type="entry name" value="HTH_MARR"/>
    <property type="match status" value="1"/>
</dbReference>
<dbReference type="RefSeq" id="WP_189205421.1">
    <property type="nucleotide sequence ID" value="NZ_BMQQ01000047.1"/>
</dbReference>
<dbReference type="PANTHER" id="PTHR33164">
    <property type="entry name" value="TRANSCRIPTIONAL REGULATOR, MARR FAMILY"/>
    <property type="match status" value="1"/>
</dbReference>
<proteinExistence type="predicted"/>
<comment type="caution">
    <text evidence="2">The sequence shown here is derived from an EMBL/GenBank/DDBJ whole genome shotgun (WGS) entry which is preliminary data.</text>
</comment>
<name>A0A918LXM9_9ACTN</name>
<dbReference type="Proteomes" id="UP000619486">
    <property type="component" value="Unassembled WGS sequence"/>
</dbReference>
<evidence type="ECO:0000313" key="2">
    <source>
        <dbReference type="EMBL" id="GGT64317.1"/>
    </source>
</evidence>
<evidence type="ECO:0000259" key="1">
    <source>
        <dbReference type="PROSITE" id="PS50995"/>
    </source>
</evidence>
<dbReference type="InterPro" id="IPR036388">
    <property type="entry name" value="WH-like_DNA-bd_sf"/>
</dbReference>
<protein>
    <recommendedName>
        <fullName evidence="1">HTH marR-type domain-containing protein</fullName>
    </recommendedName>
</protein>
<reference evidence="2" key="1">
    <citation type="journal article" date="2014" name="Int. J. Syst. Evol. Microbiol.">
        <title>Complete genome sequence of Corynebacterium casei LMG S-19264T (=DSM 44701T), isolated from a smear-ripened cheese.</title>
        <authorList>
            <consortium name="US DOE Joint Genome Institute (JGI-PGF)"/>
            <person name="Walter F."/>
            <person name="Albersmeier A."/>
            <person name="Kalinowski J."/>
            <person name="Ruckert C."/>
        </authorList>
    </citation>
    <scope>NUCLEOTIDE SEQUENCE</scope>
    <source>
        <strain evidence="2">JCM 3172</strain>
    </source>
</reference>
<dbReference type="InterPro" id="IPR000835">
    <property type="entry name" value="HTH_MarR-typ"/>
</dbReference>
<dbReference type="EMBL" id="BMQQ01000047">
    <property type="protein sequence ID" value="GGT64317.1"/>
    <property type="molecule type" value="Genomic_DNA"/>
</dbReference>
<sequence length="174" mass="17608">MAGVRVGAGVDGTGGNTAGVAGVGGGRVAAGAAAELLGLAGRVSAAMEAAVNAQAALHGLNRADVDVLVALVRSGPGRRLKPTDLMELCALSSGGTTKVVRRMTESGYVVREADLYDGRSSWVQLTEEGLGLVAGIEAEVAAQHTRLLERLPAGVVDALIALLEQAAVVLEREE</sequence>
<gene>
    <name evidence="2" type="ORF">GCM10014713_66800</name>
</gene>
<organism evidence="2 3">
    <name type="scientific">Streptomyces purpureus</name>
    <dbReference type="NCBI Taxonomy" id="1951"/>
    <lineage>
        <taxon>Bacteria</taxon>
        <taxon>Bacillati</taxon>
        <taxon>Actinomycetota</taxon>
        <taxon>Actinomycetes</taxon>
        <taxon>Kitasatosporales</taxon>
        <taxon>Streptomycetaceae</taxon>
        <taxon>Streptomyces</taxon>
    </lineage>
</organism>
<dbReference type="Gene3D" id="1.10.10.10">
    <property type="entry name" value="Winged helix-like DNA-binding domain superfamily/Winged helix DNA-binding domain"/>
    <property type="match status" value="1"/>
</dbReference>
<keyword evidence="3" id="KW-1185">Reference proteome</keyword>
<dbReference type="AlphaFoldDB" id="A0A918LXM9"/>
<reference evidence="2" key="2">
    <citation type="submission" date="2020-09" db="EMBL/GenBank/DDBJ databases">
        <authorList>
            <person name="Sun Q."/>
            <person name="Ohkuma M."/>
        </authorList>
    </citation>
    <scope>NUCLEOTIDE SEQUENCE</scope>
    <source>
        <strain evidence="2">JCM 3172</strain>
    </source>
</reference>